<protein>
    <submittedName>
        <fullName evidence="2">Uncharacterized protein</fullName>
    </submittedName>
</protein>
<gene>
    <name evidence="2" type="ORF">QNI29_05920</name>
</gene>
<proteinExistence type="predicted"/>
<reference evidence="2 3" key="1">
    <citation type="submission" date="2023-05" db="EMBL/GenBank/DDBJ databases">
        <title>Comparative genomics reveals the evidence of polycyclic aromatic hydrocarbons degradation in moderately halophilic genus Pontibacillus.</title>
        <authorList>
            <person name="Yang H."/>
            <person name="Qian Z."/>
        </authorList>
    </citation>
    <scope>NUCLEOTIDE SEQUENCE [LARGE SCALE GENOMIC DNA]</scope>
    <source>
        <strain evidence="3">HN14</strain>
    </source>
</reference>
<name>A0ABY8V301_9BACI</name>
<dbReference type="EMBL" id="CP126446">
    <property type="protein sequence ID" value="WIF99194.1"/>
    <property type="molecule type" value="Genomic_DNA"/>
</dbReference>
<keyword evidence="1" id="KW-1133">Transmembrane helix</keyword>
<evidence type="ECO:0000313" key="2">
    <source>
        <dbReference type="EMBL" id="WIF99194.1"/>
    </source>
</evidence>
<organism evidence="2 3">
    <name type="scientific">Pontibacillus chungwhensis</name>
    <dbReference type="NCBI Taxonomy" id="265426"/>
    <lineage>
        <taxon>Bacteria</taxon>
        <taxon>Bacillati</taxon>
        <taxon>Bacillota</taxon>
        <taxon>Bacilli</taxon>
        <taxon>Bacillales</taxon>
        <taxon>Bacillaceae</taxon>
        <taxon>Pontibacillus</taxon>
    </lineage>
</organism>
<keyword evidence="3" id="KW-1185">Reference proteome</keyword>
<accession>A0ABY8V301</accession>
<sequence>MRKIGLPLLSSLGTMALLYWIGNLFHLTLFRFSLAFPESVENGTGFEADIAILPFVIGLIVGLIVERSVKVRSE</sequence>
<feature type="transmembrane region" description="Helical" evidence="1">
    <location>
        <begin position="12"/>
        <end position="34"/>
    </location>
</feature>
<keyword evidence="1" id="KW-0812">Transmembrane</keyword>
<feature type="transmembrane region" description="Helical" evidence="1">
    <location>
        <begin position="46"/>
        <end position="65"/>
    </location>
</feature>
<keyword evidence="1" id="KW-0472">Membrane</keyword>
<dbReference type="Proteomes" id="UP001236652">
    <property type="component" value="Chromosome"/>
</dbReference>
<evidence type="ECO:0000313" key="3">
    <source>
        <dbReference type="Proteomes" id="UP001236652"/>
    </source>
</evidence>
<dbReference type="RefSeq" id="WP_231418188.1">
    <property type="nucleotide sequence ID" value="NZ_CP126446.1"/>
</dbReference>
<evidence type="ECO:0000256" key="1">
    <source>
        <dbReference type="SAM" id="Phobius"/>
    </source>
</evidence>